<dbReference type="InterPro" id="IPR029016">
    <property type="entry name" value="GAF-like_dom_sf"/>
</dbReference>
<dbReference type="Proteomes" id="UP000262583">
    <property type="component" value="Chromosome"/>
</dbReference>
<dbReference type="SMART" id="SM00387">
    <property type="entry name" value="HATPase_c"/>
    <property type="match status" value="1"/>
</dbReference>
<evidence type="ECO:0000256" key="2">
    <source>
        <dbReference type="ARBA" id="ARBA00012438"/>
    </source>
</evidence>
<dbReference type="InterPro" id="IPR003661">
    <property type="entry name" value="HisK_dim/P_dom"/>
</dbReference>
<keyword evidence="3" id="KW-0597">Phosphoprotein</keyword>
<protein>
    <recommendedName>
        <fullName evidence="2">histidine kinase</fullName>
        <ecNumber evidence="2">2.7.13.3</ecNumber>
    </recommendedName>
</protein>
<dbReference type="SMART" id="SM00065">
    <property type="entry name" value="GAF"/>
    <property type="match status" value="2"/>
</dbReference>
<dbReference type="PRINTS" id="PR00344">
    <property type="entry name" value="BCTRLSENSOR"/>
</dbReference>
<keyword evidence="6" id="KW-0418">Kinase</keyword>
<evidence type="ECO:0000259" key="10">
    <source>
        <dbReference type="PROSITE" id="PS50109"/>
    </source>
</evidence>
<dbReference type="PANTHER" id="PTHR43065">
    <property type="entry name" value="SENSOR HISTIDINE KINASE"/>
    <property type="match status" value="1"/>
</dbReference>
<evidence type="ECO:0000256" key="6">
    <source>
        <dbReference type="ARBA" id="ARBA00022777"/>
    </source>
</evidence>
<dbReference type="GO" id="GO:0005524">
    <property type="term" value="F:ATP binding"/>
    <property type="evidence" value="ECO:0007669"/>
    <property type="project" value="UniProtKB-KW"/>
</dbReference>
<accession>A0A2Z4Y641</accession>
<proteinExistence type="predicted"/>
<sequence>MGFMPLRKKMPDCGSTTQQLNQRMLQLQALYRIAVATASTMKPTEIMRLVLDEVVRWTEAVAAVVYFYDQQRDRLVPRLTYGRAIESSLLPAQEEDGLVTEVAHHGKLTQTPFVLRPARAKQQRFWRITIPLVSGDETTGVIDLVAERSKRFEPETEEFLSTLASQAAQVLRNALIYEELEQHYREISLLYEIQQEIASTLDYNSVLQLIVHRTKQIMNASECTIRLLVEHDGKPYIRVVASSGKDFIGPEEVPLEESQVDQPVIGGEMIYIEDVRTDPKFRWREEAKRAGVVSMVCAPLVARRRTIGTIRLYTAERREFDLSERKILSAIAGQAAQAIENARLYHTIEEQNRQLLRSYEELRNTQKELLRKERLAALGEMAATVAHEIRNPLTSIRGFAQRIQRRYAHVADERLAEYTGIIMEEVDRLNKFIKDVLDFARHAKPNFERTNLNTVIADVLALLRDDFARKEITILPDLAPNLQETVCDRMQMRQAFINLLQNARQAVSRGGMILIRTQNLNGYVRVRIADNGCGIPRDILQKIWSPFFTTKTHGTGLGLALVQRIVDDHHGRITIRSKEGRGTIVTLLFPVVENEDRLLSRTADSSDSSS</sequence>
<dbReference type="InterPro" id="IPR036890">
    <property type="entry name" value="HATPase_C_sf"/>
</dbReference>
<evidence type="ECO:0000313" key="11">
    <source>
        <dbReference type="EMBL" id="AXA36172.1"/>
    </source>
</evidence>
<dbReference type="EMBL" id="CP030759">
    <property type="protein sequence ID" value="AXA36172.1"/>
    <property type="molecule type" value="Genomic_DNA"/>
</dbReference>
<feature type="coiled-coil region" evidence="9">
    <location>
        <begin position="345"/>
        <end position="372"/>
    </location>
</feature>
<keyword evidence="4" id="KW-0808">Transferase</keyword>
<dbReference type="Pfam" id="PF02518">
    <property type="entry name" value="HATPase_c"/>
    <property type="match status" value="1"/>
</dbReference>
<feature type="domain" description="Histidine kinase" evidence="10">
    <location>
        <begin position="384"/>
        <end position="593"/>
    </location>
</feature>
<evidence type="ECO:0000256" key="3">
    <source>
        <dbReference type="ARBA" id="ARBA00022553"/>
    </source>
</evidence>
<evidence type="ECO:0000256" key="9">
    <source>
        <dbReference type="SAM" id="Coils"/>
    </source>
</evidence>
<dbReference type="InterPro" id="IPR003594">
    <property type="entry name" value="HATPase_dom"/>
</dbReference>
<evidence type="ECO:0000256" key="7">
    <source>
        <dbReference type="ARBA" id="ARBA00022840"/>
    </source>
</evidence>
<dbReference type="SUPFAM" id="SSF55874">
    <property type="entry name" value="ATPase domain of HSP90 chaperone/DNA topoisomerase II/histidine kinase"/>
    <property type="match status" value="1"/>
</dbReference>
<dbReference type="Gene3D" id="1.10.287.130">
    <property type="match status" value="1"/>
</dbReference>
<evidence type="ECO:0000256" key="4">
    <source>
        <dbReference type="ARBA" id="ARBA00022679"/>
    </source>
</evidence>
<name>A0A2Z4Y641_SUMC1</name>
<keyword evidence="8" id="KW-0902">Two-component regulatory system</keyword>
<evidence type="ECO:0000256" key="5">
    <source>
        <dbReference type="ARBA" id="ARBA00022741"/>
    </source>
</evidence>
<comment type="catalytic activity">
    <reaction evidence="1">
        <text>ATP + protein L-histidine = ADP + protein N-phospho-L-histidine.</text>
        <dbReference type="EC" id="2.7.13.3"/>
    </reaction>
</comment>
<reference evidence="11 12" key="1">
    <citation type="submission" date="2018-05" db="EMBL/GenBank/DDBJ databases">
        <title>A metagenomic window into the 2 km-deep terrestrial subsurface aquifer revealed taxonomically and functionally diverse microbial community comprising novel uncultured bacterial lineages.</title>
        <authorList>
            <person name="Kadnikov V.V."/>
            <person name="Mardanov A.V."/>
            <person name="Beletsky A.V."/>
            <person name="Banks D."/>
            <person name="Pimenov N.V."/>
            <person name="Frank Y.A."/>
            <person name="Karnachuk O.V."/>
            <person name="Ravin N.V."/>
        </authorList>
    </citation>
    <scope>NUCLEOTIDE SEQUENCE [LARGE SCALE GENOMIC DNA]</scope>
    <source>
        <strain evidence="11">BY</strain>
    </source>
</reference>
<dbReference type="SMART" id="SM00388">
    <property type="entry name" value="HisKA"/>
    <property type="match status" value="1"/>
</dbReference>
<dbReference type="AlphaFoldDB" id="A0A2Z4Y641"/>
<dbReference type="Gene3D" id="3.30.450.40">
    <property type="match status" value="2"/>
</dbReference>
<dbReference type="KEGG" id="schv:BRCON_1395"/>
<keyword evidence="9" id="KW-0175">Coiled coil</keyword>
<keyword evidence="7" id="KW-0067">ATP-binding</keyword>
<dbReference type="SUPFAM" id="SSF55781">
    <property type="entry name" value="GAF domain-like"/>
    <property type="match status" value="2"/>
</dbReference>
<dbReference type="InterPro" id="IPR004358">
    <property type="entry name" value="Sig_transdc_His_kin-like_C"/>
</dbReference>
<evidence type="ECO:0000256" key="8">
    <source>
        <dbReference type="ARBA" id="ARBA00023012"/>
    </source>
</evidence>
<dbReference type="InterPro" id="IPR003018">
    <property type="entry name" value="GAF"/>
</dbReference>
<dbReference type="Pfam" id="PF00512">
    <property type="entry name" value="HisKA"/>
    <property type="match status" value="1"/>
</dbReference>
<gene>
    <name evidence="11" type="ORF">BRCON_1395</name>
</gene>
<dbReference type="CDD" id="cd00082">
    <property type="entry name" value="HisKA"/>
    <property type="match status" value="1"/>
</dbReference>
<organism evidence="11 12">
    <name type="scientific">Sumerlaea chitinivorans</name>
    <dbReference type="NCBI Taxonomy" id="2250252"/>
    <lineage>
        <taxon>Bacteria</taxon>
        <taxon>Candidatus Sumerlaeota</taxon>
        <taxon>Candidatus Sumerlaeia</taxon>
        <taxon>Candidatus Sumerlaeales</taxon>
        <taxon>Candidatus Sumerlaeaceae</taxon>
        <taxon>Candidatus Sumerlaea</taxon>
    </lineage>
</organism>
<evidence type="ECO:0000256" key="1">
    <source>
        <dbReference type="ARBA" id="ARBA00000085"/>
    </source>
</evidence>
<dbReference type="GO" id="GO:0000155">
    <property type="term" value="F:phosphorelay sensor kinase activity"/>
    <property type="evidence" value="ECO:0007669"/>
    <property type="project" value="InterPro"/>
</dbReference>
<keyword evidence="5" id="KW-0547">Nucleotide-binding</keyword>
<dbReference type="SUPFAM" id="SSF47384">
    <property type="entry name" value="Homodimeric domain of signal transducing histidine kinase"/>
    <property type="match status" value="1"/>
</dbReference>
<dbReference type="Gene3D" id="3.30.565.10">
    <property type="entry name" value="Histidine kinase-like ATPase, C-terminal domain"/>
    <property type="match status" value="1"/>
</dbReference>
<dbReference type="PANTHER" id="PTHR43065:SF10">
    <property type="entry name" value="PEROXIDE STRESS-ACTIVATED HISTIDINE KINASE MAK3"/>
    <property type="match status" value="1"/>
</dbReference>
<dbReference type="PROSITE" id="PS50109">
    <property type="entry name" value="HIS_KIN"/>
    <property type="match status" value="1"/>
</dbReference>
<dbReference type="InterPro" id="IPR036097">
    <property type="entry name" value="HisK_dim/P_sf"/>
</dbReference>
<dbReference type="EC" id="2.7.13.3" evidence="2"/>
<dbReference type="InterPro" id="IPR005467">
    <property type="entry name" value="His_kinase_dom"/>
</dbReference>
<dbReference type="Pfam" id="PF13185">
    <property type="entry name" value="GAF_2"/>
    <property type="match status" value="2"/>
</dbReference>
<evidence type="ECO:0000313" key="12">
    <source>
        <dbReference type="Proteomes" id="UP000262583"/>
    </source>
</evidence>